<gene>
    <name evidence="1" type="ORF">CIB84_015736</name>
</gene>
<reference evidence="1 2" key="1">
    <citation type="submission" date="2018-01" db="EMBL/GenBank/DDBJ databases">
        <title>Comparison of the Chinese Bamboo Partridge and Red Junglefowl genome sequences highlights the importance of demography in genome evolution.</title>
        <authorList>
            <person name="Tiley G.P."/>
            <person name="Kimball R.T."/>
            <person name="Braun E.L."/>
            <person name="Burleigh J.G."/>
        </authorList>
    </citation>
    <scope>NUCLEOTIDE SEQUENCE [LARGE SCALE GENOMIC DNA]</scope>
    <source>
        <strain evidence="1">RTK389</strain>
        <tissue evidence="1">Blood</tissue>
    </source>
</reference>
<dbReference type="EMBL" id="PPHD01082381">
    <property type="protein sequence ID" value="POI20516.1"/>
    <property type="molecule type" value="Genomic_DNA"/>
</dbReference>
<evidence type="ECO:0000313" key="1">
    <source>
        <dbReference type="EMBL" id="POI20516.1"/>
    </source>
</evidence>
<dbReference type="AlphaFoldDB" id="A0A2P4S8S6"/>
<accession>A0A2P4S8S6</accession>
<dbReference type="OrthoDB" id="9888638at2759"/>
<comment type="caution">
    <text evidence="1">The sequence shown here is derived from an EMBL/GenBank/DDBJ whole genome shotgun (WGS) entry which is preliminary data.</text>
</comment>
<protein>
    <submittedName>
        <fullName evidence="1">Uncharacterized protein</fullName>
    </submittedName>
</protein>
<proteinExistence type="predicted"/>
<sequence length="225" mass="23742">MLSSQQHSILTIKDLLDNGFVAGASGHTHFSPVCSYYLDSSSVPKQSTWEMLADVDTTRGSPVCMVAQPTGSGVRAGLGSSDLSFLSFCRSPSGPAILDLSAVPCELPAGSGCLLDVTSRNTSTPCKAGRRLKERALSHSTELLSDLPSPGKPPAARWEISEIQPPLDASLPLDMSFLGCSKPDTSLLGTPVVVPLSWPRRHVALPHEAQLGEMEPGSVLLHQAS</sequence>
<evidence type="ECO:0000313" key="2">
    <source>
        <dbReference type="Proteomes" id="UP000237246"/>
    </source>
</evidence>
<dbReference type="Proteomes" id="UP000237246">
    <property type="component" value="Unassembled WGS sequence"/>
</dbReference>
<keyword evidence="2" id="KW-1185">Reference proteome</keyword>
<organism evidence="1 2">
    <name type="scientific">Bambusicola thoracicus</name>
    <name type="common">Chinese bamboo-partridge</name>
    <name type="synonym">Perdix thoracica</name>
    <dbReference type="NCBI Taxonomy" id="9083"/>
    <lineage>
        <taxon>Eukaryota</taxon>
        <taxon>Metazoa</taxon>
        <taxon>Chordata</taxon>
        <taxon>Craniata</taxon>
        <taxon>Vertebrata</taxon>
        <taxon>Euteleostomi</taxon>
        <taxon>Archelosauria</taxon>
        <taxon>Archosauria</taxon>
        <taxon>Dinosauria</taxon>
        <taxon>Saurischia</taxon>
        <taxon>Theropoda</taxon>
        <taxon>Coelurosauria</taxon>
        <taxon>Aves</taxon>
        <taxon>Neognathae</taxon>
        <taxon>Galloanserae</taxon>
        <taxon>Galliformes</taxon>
        <taxon>Phasianidae</taxon>
        <taxon>Perdicinae</taxon>
        <taxon>Bambusicola</taxon>
    </lineage>
</organism>
<name>A0A2P4S8S6_BAMTH</name>